<evidence type="ECO:0000313" key="4">
    <source>
        <dbReference type="EMBL" id="ALS02796.1"/>
    </source>
</evidence>
<dbReference type="Proteomes" id="UP000183039">
    <property type="component" value="Unassembled WGS sequence"/>
</dbReference>
<reference evidence="5 7" key="1">
    <citation type="submission" date="2014-12" db="EMBL/GenBank/DDBJ databases">
        <title>Draft genome sequences of 29 type strains of Enterococci.</title>
        <authorList>
            <person name="Zhong Z."/>
            <person name="Sun Z."/>
            <person name="Liu W."/>
            <person name="Zhang W."/>
            <person name="Zhang H."/>
        </authorList>
    </citation>
    <scope>NUCLEOTIDE SEQUENCE [LARGE SCALE GENOMIC DNA]</scope>
    <source>
        <strain evidence="5 7">DSM 22801</strain>
    </source>
</reference>
<dbReference type="AlphaFoldDB" id="A0A0S3KES2"/>
<reference evidence="4 6" key="2">
    <citation type="submission" date="2015-12" db="EMBL/GenBank/DDBJ databases">
        <authorList>
            <person name="Lauer A."/>
            <person name="Humrighouse B."/>
            <person name="Loparev V."/>
            <person name="Shewmaker P.L."/>
            <person name="Whitney A.M."/>
            <person name="McLaughlin R.W."/>
        </authorList>
    </citation>
    <scope>NUCLEOTIDE SEQUENCE [LARGE SCALE GENOMIC DNA]</scope>
    <source>
        <strain evidence="4 6">LMG 23085</strain>
    </source>
</reference>
<dbReference type="Pfam" id="PF13731">
    <property type="entry name" value="WxL"/>
    <property type="match status" value="1"/>
</dbReference>
<evidence type="ECO:0000256" key="1">
    <source>
        <dbReference type="SAM" id="MobiDB-lite"/>
    </source>
</evidence>
<dbReference type="EMBL" id="CP013614">
    <property type="protein sequence ID" value="ALS02796.1"/>
    <property type="molecule type" value="Genomic_DNA"/>
</dbReference>
<keyword evidence="6" id="KW-1185">Reference proteome</keyword>
<dbReference type="KEGG" id="ess:ATZ33_15835"/>
<accession>A0A0S3KES2</accession>
<dbReference type="EMBL" id="JXLC01000029">
    <property type="protein sequence ID" value="OJG87231.1"/>
    <property type="molecule type" value="Genomic_DNA"/>
</dbReference>
<feature type="domain" description="WxL" evidence="3">
    <location>
        <begin position="46"/>
        <end position="234"/>
    </location>
</feature>
<evidence type="ECO:0000313" key="5">
    <source>
        <dbReference type="EMBL" id="OJG87231.1"/>
    </source>
</evidence>
<feature type="region of interest" description="Disordered" evidence="1">
    <location>
        <begin position="37"/>
        <end position="88"/>
    </location>
</feature>
<keyword evidence="2" id="KW-0732">Signal</keyword>
<proteinExistence type="predicted"/>
<dbReference type="InterPro" id="IPR027994">
    <property type="entry name" value="WxL_dom"/>
</dbReference>
<evidence type="ECO:0000256" key="2">
    <source>
        <dbReference type="SAM" id="SignalP"/>
    </source>
</evidence>
<feature type="compositionally biased region" description="Basic and acidic residues" evidence="1">
    <location>
        <begin position="44"/>
        <end position="65"/>
    </location>
</feature>
<dbReference type="Proteomes" id="UP000065511">
    <property type="component" value="Chromosome"/>
</dbReference>
<feature type="chain" id="PRO_5043724799" description="WxL domain-containing protein" evidence="2">
    <location>
        <begin position="37"/>
        <end position="235"/>
    </location>
</feature>
<evidence type="ECO:0000259" key="3">
    <source>
        <dbReference type="Pfam" id="PF13731"/>
    </source>
</evidence>
<protein>
    <recommendedName>
        <fullName evidence="3">WxL domain-containing protein</fullName>
    </recommendedName>
</protein>
<feature type="signal peptide" evidence="2">
    <location>
        <begin position="1"/>
        <end position="36"/>
    </location>
</feature>
<gene>
    <name evidence="4" type="ORF">ATZ33_15835</name>
    <name evidence="5" type="ORF">RV15_GL001995</name>
</gene>
<name>A0A0S3KES2_9ENTE</name>
<organism evidence="5 7">
    <name type="scientific">Enterococcus silesiacus</name>
    <dbReference type="NCBI Taxonomy" id="332949"/>
    <lineage>
        <taxon>Bacteria</taxon>
        <taxon>Bacillati</taxon>
        <taxon>Bacillota</taxon>
        <taxon>Bacilli</taxon>
        <taxon>Lactobacillales</taxon>
        <taxon>Enterococcaceae</taxon>
        <taxon>Enterococcus</taxon>
    </lineage>
</organism>
<evidence type="ECO:0000313" key="6">
    <source>
        <dbReference type="Proteomes" id="UP000065511"/>
    </source>
</evidence>
<evidence type="ECO:0000313" key="7">
    <source>
        <dbReference type="Proteomes" id="UP000183039"/>
    </source>
</evidence>
<sequence>MSEVENLGGIILKKLNLLSVAAILSMSLFTATTTFAEEVEPPVDDAKKAESHVKVGIEPGDDKEPTNPIDPEDPDNPGEGGTGQTGNLTIDMVTNLDFGAFKLSSEATTLTANKENKANPTAQVTDKRGTGAGWTLGVEMSDFKSADEHILKGAQLSIPKGELKTNNTDKTLAPENFALVVNKEQQVIMTANKDKGLGTWADSYDKEQTKLAIPAGNYVGEYASTLTWTLSNAPK</sequence>